<evidence type="ECO:0000256" key="5">
    <source>
        <dbReference type="ARBA" id="ARBA00022840"/>
    </source>
</evidence>
<dbReference type="GO" id="GO:0042626">
    <property type="term" value="F:ATPase-coupled transmembrane transporter activity"/>
    <property type="evidence" value="ECO:0007669"/>
    <property type="project" value="TreeGrafter"/>
</dbReference>
<dbReference type="InterPro" id="IPR036640">
    <property type="entry name" value="ABC1_TM_sf"/>
</dbReference>
<gene>
    <name evidence="11" type="ORF">TTHERM_00917450</name>
</gene>
<dbReference type="OrthoDB" id="6500128at2759"/>
<feature type="domain" description="ABC transporter" evidence="10">
    <location>
        <begin position="239"/>
        <end position="354"/>
    </location>
</feature>
<feature type="transmembrane region" description="Helical" evidence="9">
    <location>
        <begin position="144"/>
        <end position="166"/>
    </location>
</feature>
<dbReference type="eggNOG" id="KOG0054">
    <property type="taxonomic scope" value="Eukaryota"/>
</dbReference>
<evidence type="ECO:0000259" key="10">
    <source>
        <dbReference type="Pfam" id="PF00005"/>
    </source>
</evidence>
<dbReference type="PANTHER" id="PTHR24223:SF456">
    <property type="entry name" value="MULTIDRUG RESISTANCE-ASSOCIATED PROTEIN LETHAL(2)03659"/>
    <property type="match status" value="1"/>
</dbReference>
<dbReference type="SUPFAM" id="SSF52540">
    <property type="entry name" value="P-loop containing nucleoside triphosphate hydrolases"/>
    <property type="match status" value="1"/>
</dbReference>
<keyword evidence="7 9" id="KW-0472">Membrane</keyword>
<dbReference type="STRING" id="312017.Q23TS5"/>
<evidence type="ECO:0000256" key="2">
    <source>
        <dbReference type="ARBA" id="ARBA00009726"/>
    </source>
</evidence>
<name>Q23TS5_TETTS</name>
<dbReference type="InParanoid" id="Q23TS5"/>
<dbReference type="GeneID" id="7834079"/>
<feature type="compositionally biased region" description="Polar residues" evidence="8">
    <location>
        <begin position="37"/>
        <end position="50"/>
    </location>
</feature>
<dbReference type="Proteomes" id="UP000009168">
    <property type="component" value="Unassembled WGS sequence"/>
</dbReference>
<keyword evidence="5" id="KW-0067">ATP-binding</keyword>
<feature type="compositionally biased region" description="Basic and acidic residues" evidence="8">
    <location>
        <begin position="9"/>
        <end position="35"/>
    </location>
</feature>
<evidence type="ECO:0000256" key="9">
    <source>
        <dbReference type="SAM" id="Phobius"/>
    </source>
</evidence>
<dbReference type="Pfam" id="PF00005">
    <property type="entry name" value="ABC_tran"/>
    <property type="match status" value="1"/>
</dbReference>
<evidence type="ECO:0000256" key="1">
    <source>
        <dbReference type="ARBA" id="ARBA00004141"/>
    </source>
</evidence>
<dbReference type="HOGENOM" id="CLU_000604_84_3_1"/>
<dbReference type="InterPro" id="IPR027417">
    <property type="entry name" value="P-loop_NTPase"/>
</dbReference>
<dbReference type="RefSeq" id="XP_001020215.2">
    <property type="nucleotide sequence ID" value="XM_001020215.2"/>
</dbReference>
<dbReference type="InterPro" id="IPR050173">
    <property type="entry name" value="ABC_transporter_C-like"/>
</dbReference>
<evidence type="ECO:0000313" key="11">
    <source>
        <dbReference type="EMBL" id="EAR99970.2"/>
    </source>
</evidence>
<comment type="subcellular location">
    <subcellularLocation>
        <location evidence="1">Membrane</location>
        <topology evidence="1">Multi-pass membrane protein</topology>
    </subcellularLocation>
</comment>
<dbReference type="InterPro" id="IPR003439">
    <property type="entry name" value="ABC_transporter-like_ATP-bd"/>
</dbReference>
<keyword evidence="3 9" id="KW-0812">Transmembrane</keyword>
<dbReference type="EMBL" id="GG662633">
    <property type="protein sequence ID" value="EAR99970.2"/>
    <property type="molecule type" value="Genomic_DNA"/>
</dbReference>
<accession>Q23TS5</accession>
<feature type="region of interest" description="Disordered" evidence="8">
    <location>
        <begin position="1"/>
        <end position="50"/>
    </location>
</feature>
<comment type="similarity">
    <text evidence="2">Belongs to the ABC transporter superfamily. ABCC family. Conjugate transporter (TC 3.A.1.208) subfamily.</text>
</comment>
<evidence type="ECO:0000256" key="4">
    <source>
        <dbReference type="ARBA" id="ARBA00022741"/>
    </source>
</evidence>
<dbReference type="Gene3D" id="3.40.50.300">
    <property type="entry name" value="P-loop containing nucleotide triphosphate hydrolases"/>
    <property type="match status" value="1"/>
</dbReference>
<dbReference type="KEGG" id="tet:TTHERM_00917450"/>
<dbReference type="GO" id="GO:0005524">
    <property type="term" value="F:ATP binding"/>
    <property type="evidence" value="ECO:0007669"/>
    <property type="project" value="UniProtKB-KW"/>
</dbReference>
<dbReference type="GO" id="GO:0016887">
    <property type="term" value="F:ATP hydrolysis activity"/>
    <property type="evidence" value="ECO:0007669"/>
    <property type="project" value="InterPro"/>
</dbReference>
<evidence type="ECO:0000256" key="6">
    <source>
        <dbReference type="ARBA" id="ARBA00022989"/>
    </source>
</evidence>
<dbReference type="GO" id="GO:0016020">
    <property type="term" value="C:membrane"/>
    <property type="evidence" value="ECO:0007669"/>
    <property type="project" value="UniProtKB-SubCell"/>
</dbReference>
<evidence type="ECO:0000256" key="8">
    <source>
        <dbReference type="SAM" id="MobiDB-lite"/>
    </source>
</evidence>
<evidence type="ECO:0000313" key="12">
    <source>
        <dbReference type="Proteomes" id="UP000009168"/>
    </source>
</evidence>
<reference evidence="12" key="1">
    <citation type="journal article" date="2006" name="PLoS Biol.">
        <title>Macronuclear genome sequence of the ciliate Tetrahymena thermophila, a model eukaryote.</title>
        <authorList>
            <person name="Eisen J.A."/>
            <person name="Coyne R.S."/>
            <person name="Wu M."/>
            <person name="Wu D."/>
            <person name="Thiagarajan M."/>
            <person name="Wortman J.R."/>
            <person name="Badger J.H."/>
            <person name="Ren Q."/>
            <person name="Amedeo P."/>
            <person name="Jones K.M."/>
            <person name="Tallon L.J."/>
            <person name="Delcher A.L."/>
            <person name="Salzberg S.L."/>
            <person name="Silva J.C."/>
            <person name="Haas B.J."/>
            <person name="Majoros W.H."/>
            <person name="Farzad M."/>
            <person name="Carlton J.M."/>
            <person name="Smith R.K. Jr."/>
            <person name="Garg J."/>
            <person name="Pearlman R.E."/>
            <person name="Karrer K.M."/>
            <person name="Sun L."/>
            <person name="Manning G."/>
            <person name="Elde N.C."/>
            <person name="Turkewitz A.P."/>
            <person name="Asai D.J."/>
            <person name="Wilkes D.E."/>
            <person name="Wang Y."/>
            <person name="Cai H."/>
            <person name="Collins K."/>
            <person name="Stewart B.A."/>
            <person name="Lee S.R."/>
            <person name="Wilamowska K."/>
            <person name="Weinberg Z."/>
            <person name="Ruzzo W.L."/>
            <person name="Wloga D."/>
            <person name="Gaertig J."/>
            <person name="Frankel J."/>
            <person name="Tsao C.-C."/>
            <person name="Gorovsky M.A."/>
            <person name="Keeling P.J."/>
            <person name="Waller R.F."/>
            <person name="Patron N.J."/>
            <person name="Cherry J.M."/>
            <person name="Stover N.A."/>
            <person name="Krieger C.J."/>
            <person name="del Toro C."/>
            <person name="Ryder H.F."/>
            <person name="Williamson S.C."/>
            <person name="Barbeau R.A."/>
            <person name="Hamilton E.P."/>
            <person name="Orias E."/>
        </authorList>
    </citation>
    <scope>NUCLEOTIDE SEQUENCE [LARGE SCALE GENOMIC DNA]</scope>
    <source>
        <strain evidence="12">SB210</strain>
    </source>
</reference>
<evidence type="ECO:0000256" key="7">
    <source>
        <dbReference type="ARBA" id="ARBA00023136"/>
    </source>
</evidence>
<protein>
    <submittedName>
        <fullName evidence="11">ABC transporter C family protein</fullName>
    </submittedName>
</protein>
<dbReference type="PANTHER" id="PTHR24223">
    <property type="entry name" value="ATP-BINDING CASSETTE SUB-FAMILY C"/>
    <property type="match status" value="1"/>
</dbReference>
<sequence>MMNNNNLSLDEKQNDNDENKNERGNKENVQIEKKKIQTMQKQEQQTTANLQNNQKKDKLYTSEEDEKIVVGFKTYIDNLKFWQETKQIDLRYRSPVFTFFNQTTQGVLPIKIYQKQELFSQNFDYILNNSLRTSFTYWNNSRAFGYYVNLVTTIASIIGVFMLLAINQDPSTLGQTIIYFLSISDNIQWGLRQMIQTDVSMSSAYRAMNKTLIESEPALRTEYDSNKILQNRKIKESFPTKGVVEFNNIDGHNINDLGLHTLRGGISIIPQVPFIFSGTIRRNLDPLNLFSDEQIIATLQDINLKEKVTSLPNGINTDMTNSAEIFSTGQKQLICLGRAQLRQSKIIVLDEATANCDMQTDELIQSKIREKFSNSTVITVSHRLNTIADYDKIVVMDKGVAIESGKPYDL</sequence>
<keyword evidence="6 9" id="KW-1133">Transmembrane helix</keyword>
<dbReference type="AlphaFoldDB" id="Q23TS5"/>
<organism evidence="11 12">
    <name type="scientific">Tetrahymena thermophila (strain SB210)</name>
    <dbReference type="NCBI Taxonomy" id="312017"/>
    <lineage>
        <taxon>Eukaryota</taxon>
        <taxon>Sar</taxon>
        <taxon>Alveolata</taxon>
        <taxon>Ciliophora</taxon>
        <taxon>Intramacronucleata</taxon>
        <taxon>Oligohymenophorea</taxon>
        <taxon>Hymenostomatida</taxon>
        <taxon>Tetrahymenina</taxon>
        <taxon>Tetrahymenidae</taxon>
        <taxon>Tetrahymena</taxon>
    </lineage>
</organism>
<evidence type="ECO:0000256" key="3">
    <source>
        <dbReference type="ARBA" id="ARBA00022692"/>
    </source>
</evidence>
<dbReference type="Gene3D" id="1.20.1560.10">
    <property type="entry name" value="ABC transporter type 1, transmembrane domain"/>
    <property type="match status" value="1"/>
</dbReference>
<keyword evidence="4" id="KW-0547">Nucleotide-binding</keyword>
<dbReference type="SUPFAM" id="SSF90123">
    <property type="entry name" value="ABC transporter transmembrane region"/>
    <property type="match status" value="1"/>
</dbReference>
<proteinExistence type="inferred from homology"/>
<keyword evidence="12" id="KW-1185">Reference proteome</keyword>